<evidence type="ECO:0000313" key="4">
    <source>
        <dbReference type="Proteomes" id="UP000229757"/>
    </source>
</evidence>
<dbReference type="Proteomes" id="UP000229757">
    <property type="component" value="Chromosome"/>
</dbReference>
<dbReference type="AlphaFoldDB" id="A0A2K8KMD4"/>
<dbReference type="InterPro" id="IPR001633">
    <property type="entry name" value="EAL_dom"/>
</dbReference>
<dbReference type="InterPro" id="IPR035919">
    <property type="entry name" value="EAL_sf"/>
</dbReference>
<keyword evidence="1" id="KW-1133">Transmembrane helix</keyword>
<dbReference type="PANTHER" id="PTHR33121">
    <property type="entry name" value="CYCLIC DI-GMP PHOSPHODIESTERASE PDEF"/>
    <property type="match status" value="1"/>
</dbReference>
<name>A0A2K8KMD4_9GAMM</name>
<keyword evidence="1" id="KW-0472">Membrane</keyword>
<dbReference type="KEGG" id="rfo:REIFOR_00827"/>
<feature type="transmembrane region" description="Helical" evidence="1">
    <location>
        <begin position="263"/>
        <end position="281"/>
    </location>
</feature>
<dbReference type="PROSITE" id="PS50883">
    <property type="entry name" value="EAL"/>
    <property type="match status" value="1"/>
</dbReference>
<feature type="transmembrane region" description="Helical" evidence="1">
    <location>
        <begin position="27"/>
        <end position="48"/>
    </location>
</feature>
<dbReference type="SUPFAM" id="SSF141868">
    <property type="entry name" value="EAL domain-like"/>
    <property type="match status" value="1"/>
</dbReference>
<evidence type="ECO:0000313" key="3">
    <source>
        <dbReference type="EMBL" id="ATX75995.1"/>
    </source>
</evidence>
<protein>
    <recommendedName>
        <fullName evidence="2">EAL domain-containing protein</fullName>
    </recommendedName>
</protein>
<gene>
    <name evidence="3" type="ORF">REIFOR_00827</name>
</gene>
<dbReference type="PANTHER" id="PTHR33121:SF71">
    <property type="entry name" value="OXYGEN SENSOR PROTEIN DOSP"/>
    <property type="match status" value="1"/>
</dbReference>
<evidence type="ECO:0000259" key="2">
    <source>
        <dbReference type="PROSITE" id="PS50883"/>
    </source>
</evidence>
<reference evidence="3 4" key="1">
    <citation type="journal article" date="2017" name="Environ. Microbiol.">
        <title>Genomic and physiological analyses of 'Reinekea forsetii' reveal a versatile opportunistic lifestyle during spring algae blooms.</title>
        <authorList>
            <person name="Avci B."/>
            <person name="Hahnke R.L."/>
            <person name="Chafee M."/>
            <person name="Fischer T."/>
            <person name="Gruber-Vodicka H."/>
            <person name="Tegetmeyer H.E."/>
            <person name="Harder J."/>
            <person name="Fuchs B.M."/>
            <person name="Amann R.I."/>
            <person name="Teeling H."/>
        </authorList>
    </citation>
    <scope>NUCLEOTIDE SEQUENCE [LARGE SCALE GENOMIC DNA]</scope>
    <source>
        <strain evidence="3 4">Hel1_31_D35</strain>
    </source>
</reference>
<dbReference type="EMBL" id="CP011797">
    <property type="protein sequence ID" value="ATX75995.1"/>
    <property type="molecule type" value="Genomic_DNA"/>
</dbReference>
<sequence>MRLDGNLRSKKWAMLKLTRLYSPMPVAAYYLTKIPPLFAVVLLAILLVKLDFLTERTASAHALDAQLVRLEQVTNNLAFAVSQLVGHTQKKTNGADLLSHLMQPGAFELALNSAYLLLADGTYYRFNGGNPVQHYLVTQDDTDAAARPLSLVGTSIWRYYFDAERRLDWRIWPDPFNRSLLVLTLPVATDISSRPQLLAISFEPAQWLAALGPKLNLAIRVQEDILYDTSDYPSQVTALVATVGWSDPALSFQHWHRAQPWRYLYIGLAVSALLMLIIKLIETPQRQLQQDLRQALKIKAFSLHYQAIVELNSNRCVGAEALIRWPASNLKPEQFICVAEQTGLIHGIGFWVLETALAQLQRWRNERLEIGYLSVNLSIIQLADPEFLNKIDALLARYPIRAGEIILEITESVLIQQDDAEVLQLSQLRARGFHLALDDFGTGCSPLSNVKNLPINVLKIDRSFIAGIPDNRYDASICTAIIQMAKALDLQLVAEGVETPRQLAWLQAQGVTAAQGFFFTKAVSASDFRAHISSPRPDLLPELGAS</sequence>
<dbReference type="SMART" id="SM00052">
    <property type="entry name" value="EAL"/>
    <property type="match status" value="1"/>
</dbReference>
<evidence type="ECO:0000256" key="1">
    <source>
        <dbReference type="SAM" id="Phobius"/>
    </source>
</evidence>
<organism evidence="3 4">
    <name type="scientific">Reinekea forsetii</name>
    <dbReference type="NCBI Taxonomy" id="1336806"/>
    <lineage>
        <taxon>Bacteria</taxon>
        <taxon>Pseudomonadati</taxon>
        <taxon>Pseudomonadota</taxon>
        <taxon>Gammaproteobacteria</taxon>
        <taxon>Oceanospirillales</taxon>
        <taxon>Saccharospirillaceae</taxon>
        <taxon>Reinekea</taxon>
    </lineage>
</organism>
<dbReference type="CDD" id="cd01948">
    <property type="entry name" value="EAL"/>
    <property type="match status" value="1"/>
</dbReference>
<accession>A0A2K8KMD4</accession>
<keyword evidence="4" id="KW-1185">Reference proteome</keyword>
<dbReference type="Gene3D" id="3.20.20.450">
    <property type="entry name" value="EAL domain"/>
    <property type="match status" value="1"/>
</dbReference>
<dbReference type="InterPro" id="IPR050706">
    <property type="entry name" value="Cyclic-di-GMP_PDE-like"/>
</dbReference>
<dbReference type="GO" id="GO:0071111">
    <property type="term" value="F:cyclic-guanylate-specific phosphodiesterase activity"/>
    <property type="evidence" value="ECO:0007669"/>
    <property type="project" value="InterPro"/>
</dbReference>
<feature type="domain" description="EAL" evidence="2">
    <location>
        <begin position="285"/>
        <end position="536"/>
    </location>
</feature>
<keyword evidence="1" id="KW-0812">Transmembrane</keyword>
<proteinExistence type="predicted"/>
<dbReference type="Pfam" id="PF00563">
    <property type="entry name" value="EAL"/>
    <property type="match status" value="1"/>
</dbReference>